<dbReference type="AlphaFoldDB" id="A0A4R4T2I2"/>
<dbReference type="OrthoDB" id="2273115at2"/>
<accession>A0A4R4T2I2</accession>
<feature type="domain" description="Fumarylacetoacetase-like C-terminal" evidence="3">
    <location>
        <begin position="75"/>
        <end position="278"/>
    </location>
</feature>
<evidence type="ECO:0000259" key="3">
    <source>
        <dbReference type="Pfam" id="PF01557"/>
    </source>
</evidence>
<keyword evidence="2" id="KW-0479">Metal-binding</keyword>
<dbReference type="SUPFAM" id="SSF56529">
    <property type="entry name" value="FAH"/>
    <property type="match status" value="1"/>
</dbReference>
<name>A0A4R4T2I2_9ACTN</name>
<organism evidence="4 5">
    <name type="scientific">Streptomyces hainanensis</name>
    <dbReference type="NCBI Taxonomy" id="402648"/>
    <lineage>
        <taxon>Bacteria</taxon>
        <taxon>Bacillati</taxon>
        <taxon>Actinomycetota</taxon>
        <taxon>Actinomycetes</taxon>
        <taxon>Kitasatosporales</taxon>
        <taxon>Streptomycetaceae</taxon>
        <taxon>Streptomyces</taxon>
    </lineage>
</organism>
<dbReference type="RefSeq" id="WP_132820783.1">
    <property type="nucleotide sequence ID" value="NZ_SMKI01000367.1"/>
</dbReference>
<dbReference type="Gene3D" id="3.90.850.10">
    <property type="entry name" value="Fumarylacetoacetase-like, C-terminal domain"/>
    <property type="match status" value="1"/>
</dbReference>
<dbReference type="EMBL" id="SMKI01000367">
    <property type="protein sequence ID" value="TDC68643.1"/>
    <property type="molecule type" value="Genomic_DNA"/>
</dbReference>
<gene>
    <name evidence="4" type="ORF">E1283_27065</name>
</gene>
<keyword evidence="4" id="KW-0378">Hydrolase</keyword>
<dbReference type="Pfam" id="PF01557">
    <property type="entry name" value="FAA_hydrolase"/>
    <property type="match status" value="1"/>
</dbReference>
<keyword evidence="5" id="KW-1185">Reference proteome</keyword>
<dbReference type="GO" id="GO:0016787">
    <property type="term" value="F:hydrolase activity"/>
    <property type="evidence" value="ECO:0007669"/>
    <property type="project" value="UniProtKB-KW"/>
</dbReference>
<dbReference type="GO" id="GO:0046872">
    <property type="term" value="F:metal ion binding"/>
    <property type="evidence" value="ECO:0007669"/>
    <property type="project" value="UniProtKB-KW"/>
</dbReference>
<protein>
    <submittedName>
        <fullName evidence="4">FAA hydrolase family protein</fullName>
    </submittedName>
</protein>
<evidence type="ECO:0000313" key="5">
    <source>
        <dbReference type="Proteomes" id="UP000295345"/>
    </source>
</evidence>
<evidence type="ECO:0000313" key="4">
    <source>
        <dbReference type="EMBL" id="TDC68643.1"/>
    </source>
</evidence>
<reference evidence="4 5" key="1">
    <citation type="submission" date="2019-03" db="EMBL/GenBank/DDBJ databases">
        <title>Draft genome sequences of novel Actinobacteria.</title>
        <authorList>
            <person name="Sahin N."/>
            <person name="Ay H."/>
            <person name="Saygin H."/>
        </authorList>
    </citation>
    <scope>NUCLEOTIDE SEQUENCE [LARGE SCALE GENOMIC DNA]</scope>
    <source>
        <strain evidence="4 5">DSM 41900</strain>
    </source>
</reference>
<comment type="similarity">
    <text evidence="1">Belongs to the FAH family.</text>
</comment>
<comment type="caution">
    <text evidence="4">The sequence shown here is derived from an EMBL/GenBank/DDBJ whole genome shotgun (WGS) entry which is preliminary data.</text>
</comment>
<dbReference type="Proteomes" id="UP000295345">
    <property type="component" value="Unassembled WGS sequence"/>
</dbReference>
<dbReference type="InterPro" id="IPR036663">
    <property type="entry name" value="Fumarylacetoacetase_C_sf"/>
</dbReference>
<dbReference type="PANTHER" id="PTHR42796:SF4">
    <property type="entry name" value="FUMARYLACETOACETATE HYDROLASE DOMAIN-CONTAINING PROTEIN 2A"/>
    <property type="match status" value="1"/>
</dbReference>
<dbReference type="InterPro" id="IPR051121">
    <property type="entry name" value="FAH"/>
</dbReference>
<sequence>MKFARLGPAGHERPVVVTDDATYDLTGLTADIDGGFLASGGVAAARAALAAGALPVLPDTDGLRVGPPIARPGAVVCVGMNYAEHAAESGAAPPEVPIIFLKTPNTVGGPNDPVTIPPGSERTDWEVELGVVIGDRALYLESPAESMAHVAGFVLGNDVSERRHQLDESGGQWSKGKCAPGFSPLGPWLVTPDEVDHTKLRLRSWVNGEPRQDSTTTDMIFGVEFLVWHLSRYLALEPGDVILTGTPRGVALSGRFPYLAPGDVVEVGIEGLGRQRQEFQRFVATEAR</sequence>
<proteinExistence type="inferred from homology"/>
<evidence type="ECO:0000256" key="2">
    <source>
        <dbReference type="ARBA" id="ARBA00022723"/>
    </source>
</evidence>
<dbReference type="InterPro" id="IPR011234">
    <property type="entry name" value="Fumarylacetoacetase-like_C"/>
</dbReference>
<dbReference type="GO" id="GO:0044281">
    <property type="term" value="P:small molecule metabolic process"/>
    <property type="evidence" value="ECO:0007669"/>
    <property type="project" value="UniProtKB-ARBA"/>
</dbReference>
<dbReference type="PANTHER" id="PTHR42796">
    <property type="entry name" value="FUMARYLACETOACETATE HYDROLASE DOMAIN-CONTAINING PROTEIN 2A-RELATED"/>
    <property type="match status" value="1"/>
</dbReference>
<evidence type="ECO:0000256" key="1">
    <source>
        <dbReference type="ARBA" id="ARBA00010211"/>
    </source>
</evidence>